<evidence type="ECO:0000256" key="5">
    <source>
        <dbReference type="ARBA" id="ARBA00036818"/>
    </source>
</evidence>
<sequence length="431" mass="46098">MLADIFPKSVNALSTINHGMYGRSPQAPTARPPGTNQIKNPSPGAQPGGKTSSKDGKPVPFGFGAKVTGGGNATPQTPKNIAELQAWLTDKVPRVILINRVYDFTTSSGNVTAAACQPWKPCPNGLQVQTARNYKDWCSREKKVASNLQISLQASALDPIKVSSHKTLLGVGAKAVLKGKGLILYKVQNVIVQNVHITWLNPQAVWGGDALTLQGARNIWIDHCSFSNIGRQMIVSHGKSGDEANVGVTISNNLFSGKTQWSSRCNNMHYWTAFFTGANDEITMARNCIDSTSGRSPKTGGSGNPKVILHYYNNLHTNIQGGVFQAGRGSDILAEGNVFKNVKTQNNGDAKTQDGGRTFVPFRDEDSNLCSAVLGRPCVANVMLQSSNYNWGQVTQTVNIFKGRPEVVKAGVLPAAKIQNGVPGLCGTGQI</sequence>
<dbReference type="GO" id="GO:0047490">
    <property type="term" value="F:pectin lyase activity"/>
    <property type="evidence" value="ECO:0007669"/>
    <property type="project" value="UniProtKB-EC"/>
</dbReference>
<dbReference type="Proteomes" id="UP000235392">
    <property type="component" value="Unassembled WGS sequence"/>
</dbReference>
<feature type="domain" description="Pectate lyase" evidence="10">
    <location>
        <begin position="133"/>
        <end position="345"/>
    </location>
</feature>
<accession>A0A2N5UJT6</accession>
<evidence type="ECO:0000256" key="4">
    <source>
        <dbReference type="ARBA" id="ARBA00023239"/>
    </source>
</evidence>
<comment type="similarity">
    <text evidence="1 8">Belongs to the polysaccharide lyase 1 family.</text>
</comment>
<proteinExistence type="inferred from homology"/>
<evidence type="ECO:0000259" key="10">
    <source>
        <dbReference type="SMART" id="SM00656"/>
    </source>
</evidence>
<keyword evidence="8" id="KW-0119">Carbohydrate metabolism</keyword>
<dbReference type="InterPro" id="IPR012334">
    <property type="entry name" value="Pectin_lyas_fold"/>
</dbReference>
<evidence type="ECO:0000256" key="8">
    <source>
        <dbReference type="RuleBase" id="RU361173"/>
    </source>
</evidence>
<organism evidence="11 12">
    <name type="scientific">Puccinia coronata f. sp. avenae</name>
    <dbReference type="NCBI Taxonomy" id="200324"/>
    <lineage>
        <taxon>Eukaryota</taxon>
        <taxon>Fungi</taxon>
        <taxon>Dikarya</taxon>
        <taxon>Basidiomycota</taxon>
        <taxon>Pucciniomycotina</taxon>
        <taxon>Pucciniomycetes</taxon>
        <taxon>Pucciniales</taxon>
        <taxon>Pucciniaceae</taxon>
        <taxon>Puccinia</taxon>
    </lineage>
</organism>
<dbReference type="SUPFAM" id="SSF51126">
    <property type="entry name" value="Pectin lyase-like"/>
    <property type="match status" value="1"/>
</dbReference>
<name>A0A2N5UJT6_9BASI</name>
<dbReference type="EC" id="4.2.2.10" evidence="7"/>
<evidence type="ECO:0000256" key="2">
    <source>
        <dbReference type="ARBA" id="ARBA00023157"/>
    </source>
</evidence>
<comment type="subcellular location">
    <subcellularLocation>
        <location evidence="8">Secreted</location>
    </subcellularLocation>
</comment>
<evidence type="ECO:0000256" key="3">
    <source>
        <dbReference type="ARBA" id="ARBA00023180"/>
    </source>
</evidence>
<evidence type="ECO:0000313" key="12">
    <source>
        <dbReference type="Proteomes" id="UP000235392"/>
    </source>
</evidence>
<evidence type="ECO:0000256" key="1">
    <source>
        <dbReference type="ARBA" id="ARBA00010980"/>
    </source>
</evidence>
<dbReference type="PANTHER" id="PTHR31683:SF67">
    <property type="entry name" value="PECTIN LYASE F-RELATED"/>
    <property type="match status" value="1"/>
</dbReference>
<dbReference type="InterPro" id="IPR002022">
    <property type="entry name" value="Pec_lyase"/>
</dbReference>
<dbReference type="GO" id="GO:0005576">
    <property type="term" value="C:extracellular region"/>
    <property type="evidence" value="ECO:0007669"/>
    <property type="project" value="UniProtKB-SubCell"/>
</dbReference>
<keyword evidence="8" id="KW-0624">Polysaccharide degradation</keyword>
<evidence type="ECO:0000313" key="11">
    <source>
        <dbReference type="EMBL" id="PLW38021.1"/>
    </source>
</evidence>
<gene>
    <name evidence="11" type="ORF">PCASD_09944</name>
</gene>
<dbReference type="InterPro" id="IPR045032">
    <property type="entry name" value="PEL"/>
</dbReference>
<dbReference type="PANTHER" id="PTHR31683">
    <property type="entry name" value="PECTATE LYASE 18-RELATED"/>
    <property type="match status" value="1"/>
</dbReference>
<dbReference type="SMART" id="SM00656">
    <property type="entry name" value="Amb_all"/>
    <property type="match status" value="1"/>
</dbReference>
<keyword evidence="8" id="KW-0964">Secreted</keyword>
<comment type="caution">
    <text evidence="11">The sequence shown here is derived from an EMBL/GenBank/DDBJ whole genome shotgun (WGS) entry which is preliminary data.</text>
</comment>
<evidence type="ECO:0000256" key="9">
    <source>
        <dbReference type="SAM" id="MobiDB-lite"/>
    </source>
</evidence>
<feature type="region of interest" description="Disordered" evidence="9">
    <location>
        <begin position="18"/>
        <end position="62"/>
    </location>
</feature>
<dbReference type="GO" id="GO:0030570">
    <property type="term" value="F:pectate lyase activity"/>
    <property type="evidence" value="ECO:0007669"/>
    <property type="project" value="InterPro"/>
</dbReference>
<dbReference type="Pfam" id="PF00544">
    <property type="entry name" value="Pectate_lyase_4"/>
    <property type="match status" value="1"/>
</dbReference>
<dbReference type="GO" id="GO:0000272">
    <property type="term" value="P:polysaccharide catabolic process"/>
    <property type="evidence" value="ECO:0007669"/>
    <property type="project" value="UniProtKB-KW"/>
</dbReference>
<comment type="catalytic activity">
    <reaction evidence="5">
        <text>Eliminative cleavage of (1-&gt;4)-alpha-D-galacturonan methyl ester to give oligosaccharides with 4-deoxy-6-O-methyl-alpha-D-galact-4-enuronosyl groups at their non-reducing ends.</text>
        <dbReference type="EC" id="4.2.2.10"/>
    </reaction>
</comment>
<dbReference type="InterPro" id="IPR011050">
    <property type="entry name" value="Pectin_lyase_fold/virulence"/>
</dbReference>
<protein>
    <recommendedName>
        <fullName evidence="7">pectin lyase</fullName>
        <ecNumber evidence="7">4.2.2.10</ecNumber>
    </recommendedName>
</protein>
<keyword evidence="4 8" id="KW-0456">Lyase</keyword>
<dbReference type="AlphaFoldDB" id="A0A2N5UJT6"/>
<evidence type="ECO:0000256" key="6">
    <source>
        <dbReference type="ARBA" id="ARBA00037631"/>
    </source>
</evidence>
<dbReference type="EMBL" id="PGCI01000134">
    <property type="protein sequence ID" value="PLW38021.1"/>
    <property type="molecule type" value="Genomic_DNA"/>
</dbReference>
<evidence type="ECO:0000256" key="7">
    <source>
        <dbReference type="ARBA" id="ARBA00039082"/>
    </source>
</evidence>
<keyword evidence="3" id="KW-0325">Glycoprotein</keyword>
<dbReference type="Gene3D" id="2.160.20.10">
    <property type="entry name" value="Single-stranded right-handed beta-helix, Pectin lyase-like"/>
    <property type="match status" value="1"/>
</dbReference>
<keyword evidence="2" id="KW-1015">Disulfide bond</keyword>
<comment type="function">
    <text evidence="6">Pectinolytic enzymes consist of four classes of enzymes: pectin lyase, polygalacturonase, pectin methylesterase and rhamnogalacturonase. Among pectinolytic enzymes, pectin lyase is the most important in depolymerization of pectin, since it cleaves internal glycosidic bonds of highly methylated pectins.</text>
</comment>
<reference evidence="11 12" key="1">
    <citation type="submission" date="2017-11" db="EMBL/GenBank/DDBJ databases">
        <title>De novo assembly and phasing of dikaryotic genomes from two isolates of Puccinia coronata f. sp. avenae, the causal agent of oat crown rust.</title>
        <authorList>
            <person name="Miller M.E."/>
            <person name="Zhang Y."/>
            <person name="Omidvar V."/>
            <person name="Sperschneider J."/>
            <person name="Schwessinger B."/>
            <person name="Raley C."/>
            <person name="Palmer J.M."/>
            <person name="Garnica D."/>
            <person name="Upadhyaya N."/>
            <person name="Rathjen J."/>
            <person name="Taylor J.M."/>
            <person name="Park R.F."/>
            <person name="Dodds P.N."/>
            <person name="Hirsch C.D."/>
            <person name="Kianian S.F."/>
            <person name="Figueroa M."/>
        </authorList>
    </citation>
    <scope>NUCLEOTIDE SEQUENCE [LARGE SCALE GENOMIC DNA]</scope>
    <source>
        <strain evidence="11">12SD80</strain>
    </source>
</reference>